<evidence type="ECO:0000256" key="1">
    <source>
        <dbReference type="ARBA" id="ARBA00022771"/>
    </source>
</evidence>
<proteinExistence type="evidence at transcript level"/>
<keyword evidence="1 3" id="KW-0863">Zinc-finger</keyword>
<organism evidence="5">
    <name type="scientific">Ixodes ricinus</name>
    <name type="common">Common tick</name>
    <name type="synonym">Acarus ricinus</name>
    <dbReference type="NCBI Taxonomy" id="34613"/>
    <lineage>
        <taxon>Eukaryota</taxon>
        <taxon>Metazoa</taxon>
        <taxon>Ecdysozoa</taxon>
        <taxon>Arthropoda</taxon>
        <taxon>Chelicerata</taxon>
        <taxon>Arachnida</taxon>
        <taxon>Acari</taxon>
        <taxon>Parasitiformes</taxon>
        <taxon>Ixodida</taxon>
        <taxon>Ixodoidea</taxon>
        <taxon>Ixodidae</taxon>
        <taxon>Ixodinae</taxon>
        <taxon>Ixodes</taxon>
    </lineage>
</organism>
<dbReference type="Gene3D" id="3.30.40.10">
    <property type="entry name" value="Zinc/RING finger domain, C3HC4 (zinc finger)"/>
    <property type="match status" value="1"/>
</dbReference>
<feature type="non-terminal residue" evidence="5">
    <location>
        <position position="1"/>
    </location>
</feature>
<dbReference type="InterPro" id="IPR013083">
    <property type="entry name" value="Znf_RING/FYVE/PHD"/>
</dbReference>
<protein>
    <submittedName>
        <fullName evidence="5">Putative tnf receptor-associated factor</fullName>
    </submittedName>
</protein>
<dbReference type="EMBL" id="GEFM01001444">
    <property type="protein sequence ID" value="JAP74352.1"/>
    <property type="molecule type" value="mRNA"/>
</dbReference>
<evidence type="ECO:0000259" key="4">
    <source>
        <dbReference type="PROSITE" id="PS50089"/>
    </source>
</evidence>
<keyword evidence="1 3" id="KW-0479">Metal-binding</keyword>
<dbReference type="InterPro" id="IPR001841">
    <property type="entry name" value="Znf_RING"/>
</dbReference>
<sequence>NGMGDSARVETVSFQVEGFLDTLDWRPVLFQEPIIAQRACALCGVVYKKAVRLPCVHTLCLKCHAKCVDKGSVCPVDQEPFCEEDVEKLKVSVEYILKRKVSYYTFPSLSLKCLLILICCLLIQPEIVCHRFYLMIYCNIFISGKHSSHDCDTVEVVSGFSQ</sequence>
<feature type="domain" description="RING-type" evidence="4">
    <location>
        <begin position="40"/>
        <end position="78"/>
    </location>
</feature>
<evidence type="ECO:0000256" key="2">
    <source>
        <dbReference type="ARBA" id="ARBA00022833"/>
    </source>
</evidence>
<keyword evidence="5" id="KW-0675">Receptor</keyword>
<dbReference type="SUPFAM" id="SSF57850">
    <property type="entry name" value="RING/U-box"/>
    <property type="match status" value="1"/>
</dbReference>
<dbReference type="AlphaFoldDB" id="A0A131Y785"/>
<evidence type="ECO:0000313" key="5">
    <source>
        <dbReference type="EMBL" id="JAP74352.1"/>
    </source>
</evidence>
<reference evidence="5" key="1">
    <citation type="submission" date="2016-02" db="EMBL/GenBank/DDBJ databases">
        <title>RNAseq analyses of the midgut from blood- or serum-fed Ixodes ricinus ticks.</title>
        <authorList>
            <person name="Perner J."/>
            <person name="Provaznik J."/>
            <person name="Schrenkova J."/>
            <person name="Urbanova V."/>
            <person name="Ribeiro J.M."/>
            <person name="Kopacek P."/>
        </authorList>
    </citation>
    <scope>NUCLEOTIDE SEQUENCE</scope>
    <source>
        <tissue evidence="5">Gut</tissue>
    </source>
</reference>
<evidence type="ECO:0000256" key="3">
    <source>
        <dbReference type="PROSITE-ProRule" id="PRU00175"/>
    </source>
</evidence>
<accession>A0A131Y785</accession>
<dbReference type="GO" id="GO:0008270">
    <property type="term" value="F:zinc ion binding"/>
    <property type="evidence" value="ECO:0007669"/>
    <property type="project" value="UniProtKB-KW"/>
</dbReference>
<keyword evidence="2" id="KW-0862">Zinc</keyword>
<dbReference type="PROSITE" id="PS50089">
    <property type="entry name" value="ZF_RING_2"/>
    <property type="match status" value="1"/>
</dbReference>
<name>A0A131Y785_IXORI</name>